<dbReference type="SMART" id="SM00645">
    <property type="entry name" value="Pept_C1"/>
    <property type="match status" value="1"/>
</dbReference>
<evidence type="ECO:0000259" key="2">
    <source>
        <dbReference type="SMART" id="SM00645"/>
    </source>
</evidence>
<dbReference type="EMBL" id="BAABHB010000003">
    <property type="protein sequence ID" value="GAA4403098.1"/>
    <property type="molecule type" value="Genomic_DNA"/>
</dbReference>
<proteinExistence type="predicted"/>
<gene>
    <name evidence="3" type="ORF">GCM10023187_18840</name>
</gene>
<keyword evidence="4" id="KW-1185">Reference proteome</keyword>
<name>A0ABP8KBW0_9BACT</name>
<feature type="signal peptide" evidence="1">
    <location>
        <begin position="1"/>
        <end position="20"/>
    </location>
</feature>
<dbReference type="InterPro" id="IPR000668">
    <property type="entry name" value="Peptidase_C1A_C"/>
</dbReference>
<feature type="domain" description="Peptidase C1A papain C-terminal" evidence="2">
    <location>
        <begin position="54"/>
        <end position="279"/>
    </location>
</feature>
<keyword evidence="1" id="KW-0732">Signal</keyword>
<evidence type="ECO:0000256" key="1">
    <source>
        <dbReference type="SAM" id="SignalP"/>
    </source>
</evidence>
<comment type="caution">
    <text evidence="3">The sequence shown here is derived from an EMBL/GenBank/DDBJ whole genome shotgun (WGS) entry which is preliminary data.</text>
</comment>
<evidence type="ECO:0000313" key="3">
    <source>
        <dbReference type="EMBL" id="GAA4403098.1"/>
    </source>
</evidence>
<dbReference type="Pfam" id="PF00112">
    <property type="entry name" value="Peptidase_C1"/>
    <property type="match status" value="1"/>
</dbReference>
<feature type="chain" id="PRO_5046929943" description="Peptidase C1A papain C-terminal domain-containing protein" evidence="1">
    <location>
        <begin position="21"/>
        <end position="284"/>
    </location>
</feature>
<dbReference type="InterPro" id="IPR038765">
    <property type="entry name" value="Papain-like_cys_pep_sf"/>
</dbReference>
<dbReference type="SUPFAM" id="SSF54001">
    <property type="entry name" value="Cysteine proteinases"/>
    <property type="match status" value="1"/>
</dbReference>
<dbReference type="Proteomes" id="UP001500936">
    <property type="component" value="Unassembled WGS sequence"/>
</dbReference>
<reference evidence="4" key="1">
    <citation type="journal article" date="2019" name="Int. J. Syst. Evol. Microbiol.">
        <title>The Global Catalogue of Microorganisms (GCM) 10K type strain sequencing project: providing services to taxonomists for standard genome sequencing and annotation.</title>
        <authorList>
            <consortium name="The Broad Institute Genomics Platform"/>
            <consortium name="The Broad Institute Genome Sequencing Center for Infectious Disease"/>
            <person name="Wu L."/>
            <person name="Ma J."/>
        </authorList>
    </citation>
    <scope>NUCLEOTIDE SEQUENCE [LARGE SCALE GENOMIC DNA]</scope>
    <source>
        <strain evidence="4">JCM 17925</strain>
    </source>
</reference>
<sequence>MKSATFIGFGVLVLVGWIHAQPAAAQTSINPGMLLDDEGYEQAPFQEIVTKVPLPARVSYESYCPSVQKQGTYSTCVGFACAYYMRTILEAKNKGITNKVQINQLAFSPSYLYEKAKLDGDYACTQGVYLSKAFEVLKGVGVAPFKQFPYPACGQKTGTVDAVAARYRINDYERLFSVQDEEQKKIYRIKKTLAEGSPVVIGIVVPQSFYFAGARWEPAQNDDPTDKQLQGHALCVIGYDDKRYGGAFRVVNSFGPAWGDGGFCWISYRDLARFTRYGFTIRQP</sequence>
<accession>A0ABP8KBW0</accession>
<dbReference type="CDD" id="cd02619">
    <property type="entry name" value="Peptidase_C1"/>
    <property type="match status" value="1"/>
</dbReference>
<dbReference type="Gene3D" id="3.90.70.10">
    <property type="entry name" value="Cysteine proteinases"/>
    <property type="match status" value="1"/>
</dbReference>
<organism evidence="3 4">
    <name type="scientific">Nibrella viscosa</name>
    <dbReference type="NCBI Taxonomy" id="1084524"/>
    <lineage>
        <taxon>Bacteria</taxon>
        <taxon>Pseudomonadati</taxon>
        <taxon>Bacteroidota</taxon>
        <taxon>Cytophagia</taxon>
        <taxon>Cytophagales</taxon>
        <taxon>Spirosomataceae</taxon>
        <taxon>Nibrella</taxon>
    </lineage>
</organism>
<evidence type="ECO:0000313" key="4">
    <source>
        <dbReference type="Proteomes" id="UP001500936"/>
    </source>
</evidence>
<protein>
    <recommendedName>
        <fullName evidence="2">Peptidase C1A papain C-terminal domain-containing protein</fullName>
    </recommendedName>
</protein>
<dbReference type="RefSeq" id="WP_345266329.1">
    <property type="nucleotide sequence ID" value="NZ_BAABHB010000003.1"/>
</dbReference>